<comment type="caution">
    <text evidence="2">The sequence shown here is derived from an EMBL/GenBank/DDBJ whole genome shotgun (WGS) entry which is preliminary data.</text>
</comment>
<organism evidence="2 3">
    <name type="scientific">Brassica carinata</name>
    <name type="common">Ethiopian mustard</name>
    <name type="synonym">Abyssinian cabbage</name>
    <dbReference type="NCBI Taxonomy" id="52824"/>
    <lineage>
        <taxon>Eukaryota</taxon>
        <taxon>Viridiplantae</taxon>
        <taxon>Streptophyta</taxon>
        <taxon>Embryophyta</taxon>
        <taxon>Tracheophyta</taxon>
        <taxon>Spermatophyta</taxon>
        <taxon>Magnoliopsida</taxon>
        <taxon>eudicotyledons</taxon>
        <taxon>Gunneridae</taxon>
        <taxon>Pentapetalae</taxon>
        <taxon>rosids</taxon>
        <taxon>malvids</taxon>
        <taxon>Brassicales</taxon>
        <taxon>Brassicaceae</taxon>
        <taxon>Brassiceae</taxon>
        <taxon>Brassica</taxon>
    </lineage>
</organism>
<protein>
    <submittedName>
        <fullName evidence="2">Uncharacterized protein</fullName>
    </submittedName>
</protein>
<feature type="compositionally biased region" description="Low complexity" evidence="1">
    <location>
        <begin position="100"/>
        <end position="116"/>
    </location>
</feature>
<feature type="region of interest" description="Disordered" evidence="1">
    <location>
        <begin position="73"/>
        <end position="165"/>
    </location>
</feature>
<sequence length="176" mass="18514">MSFPKAQPGPSQVSTADIPVVVNPATALQLGTHPIITAESTNVSVNHYGSVATLPSPIPVGGKQIWDIMQTENYDSHGRGGGDAPSSSQNNSVSYGTPIPSVFPSQSQPGFPSSDSWTVPAPSQSNTQARAPANNLHRGMNNSQNSLQPQAPANHNSSWSQGAVNPNMGWLVFRME</sequence>
<gene>
    <name evidence="2" type="ORF">Bca52824_016363</name>
</gene>
<accession>A0A8X7W679</accession>
<keyword evidence="3" id="KW-1185">Reference proteome</keyword>
<reference evidence="2 3" key="1">
    <citation type="submission" date="2020-02" db="EMBL/GenBank/DDBJ databases">
        <authorList>
            <person name="Ma Q."/>
            <person name="Huang Y."/>
            <person name="Song X."/>
            <person name="Pei D."/>
        </authorList>
    </citation>
    <scope>NUCLEOTIDE SEQUENCE [LARGE SCALE GENOMIC DNA]</scope>
    <source>
        <strain evidence="2">Sxm20200214</strain>
        <tissue evidence="2">Leaf</tissue>
    </source>
</reference>
<dbReference type="EMBL" id="JAAMPC010000003">
    <property type="protein sequence ID" value="KAG2323150.1"/>
    <property type="molecule type" value="Genomic_DNA"/>
</dbReference>
<evidence type="ECO:0000313" key="3">
    <source>
        <dbReference type="Proteomes" id="UP000886595"/>
    </source>
</evidence>
<evidence type="ECO:0000313" key="2">
    <source>
        <dbReference type="EMBL" id="KAG2323150.1"/>
    </source>
</evidence>
<dbReference type="Proteomes" id="UP000886595">
    <property type="component" value="Unassembled WGS sequence"/>
</dbReference>
<proteinExistence type="predicted"/>
<feature type="compositionally biased region" description="Polar residues" evidence="1">
    <location>
        <begin position="140"/>
        <end position="164"/>
    </location>
</feature>
<dbReference type="AlphaFoldDB" id="A0A8X7W679"/>
<name>A0A8X7W679_BRACI</name>
<evidence type="ECO:0000256" key="1">
    <source>
        <dbReference type="SAM" id="MobiDB-lite"/>
    </source>
</evidence>
<feature type="compositionally biased region" description="Polar residues" evidence="1">
    <location>
        <begin position="85"/>
        <end position="95"/>
    </location>
</feature>
<dbReference type="OrthoDB" id="6415790at2759"/>